<dbReference type="Gene3D" id="3.40.50.150">
    <property type="entry name" value="Vaccinia Virus protein VP39"/>
    <property type="match status" value="1"/>
</dbReference>
<reference evidence="2" key="1">
    <citation type="journal article" date="2014" name="Front. Microbiol.">
        <title>High frequency of phylogenetically diverse reductive dehalogenase-homologous genes in deep subseafloor sedimentary metagenomes.</title>
        <authorList>
            <person name="Kawai M."/>
            <person name="Futagami T."/>
            <person name="Toyoda A."/>
            <person name="Takaki Y."/>
            <person name="Nishi S."/>
            <person name="Hori S."/>
            <person name="Arai W."/>
            <person name="Tsubouchi T."/>
            <person name="Morono Y."/>
            <person name="Uchiyama I."/>
            <person name="Ito T."/>
            <person name="Fujiyama A."/>
            <person name="Inagaki F."/>
            <person name="Takami H."/>
        </authorList>
    </citation>
    <scope>NUCLEOTIDE SEQUENCE</scope>
    <source>
        <strain evidence="2">Expedition CK06-06</strain>
    </source>
</reference>
<sequence>MTLKQALSHAREILIINNIEDATLESELLLRHTLRISRVQLYLDLDYELNSKEEKNLRHLIERRLGGEPTAYITGHREFYGFDFYVDPSVLIPRPESELLVEKALNLVQNCTLSTVAEIGTGCGAIAISLALNLP</sequence>
<accession>X1LFN8</accession>
<name>X1LFN8_9ZZZZ</name>
<dbReference type="PANTHER" id="PTHR18895">
    <property type="entry name" value="HEMK METHYLTRANSFERASE"/>
    <property type="match status" value="1"/>
</dbReference>
<dbReference type="Pfam" id="PF17827">
    <property type="entry name" value="PrmC_N"/>
    <property type="match status" value="1"/>
</dbReference>
<dbReference type="AlphaFoldDB" id="X1LFN8"/>
<gene>
    <name evidence="2" type="ORF">S06H3_05185</name>
</gene>
<comment type="caution">
    <text evidence="2">The sequence shown here is derived from an EMBL/GenBank/DDBJ whole genome shotgun (WGS) entry which is preliminary data.</text>
</comment>
<dbReference type="InterPro" id="IPR050320">
    <property type="entry name" value="N5-glutamine_MTase"/>
</dbReference>
<proteinExistence type="predicted"/>
<dbReference type="EMBL" id="BARV01001897">
    <property type="protein sequence ID" value="GAI01215.1"/>
    <property type="molecule type" value="Genomic_DNA"/>
</dbReference>
<organism evidence="2">
    <name type="scientific">marine sediment metagenome</name>
    <dbReference type="NCBI Taxonomy" id="412755"/>
    <lineage>
        <taxon>unclassified sequences</taxon>
        <taxon>metagenomes</taxon>
        <taxon>ecological metagenomes</taxon>
    </lineage>
</organism>
<evidence type="ECO:0000259" key="1">
    <source>
        <dbReference type="Pfam" id="PF17827"/>
    </source>
</evidence>
<protein>
    <recommendedName>
        <fullName evidence="1">Release factor glutamine methyltransferase N-terminal domain-containing protein</fullName>
    </recommendedName>
</protein>
<dbReference type="InterPro" id="IPR029063">
    <property type="entry name" value="SAM-dependent_MTases_sf"/>
</dbReference>
<dbReference type="InterPro" id="IPR040758">
    <property type="entry name" value="PrmC_N"/>
</dbReference>
<dbReference type="Gene3D" id="1.10.8.10">
    <property type="entry name" value="DNA helicase RuvA subunit, C-terminal domain"/>
    <property type="match status" value="1"/>
</dbReference>
<feature type="domain" description="Release factor glutamine methyltransferase N-terminal" evidence="1">
    <location>
        <begin position="5"/>
        <end position="75"/>
    </location>
</feature>
<evidence type="ECO:0000313" key="2">
    <source>
        <dbReference type="EMBL" id="GAI01215.1"/>
    </source>
</evidence>
<feature type="non-terminal residue" evidence="2">
    <location>
        <position position="135"/>
    </location>
</feature>
<dbReference type="SUPFAM" id="SSF53335">
    <property type="entry name" value="S-adenosyl-L-methionine-dependent methyltransferases"/>
    <property type="match status" value="1"/>
</dbReference>
<dbReference type="PANTHER" id="PTHR18895:SF74">
    <property type="entry name" value="MTRF1L RELEASE FACTOR GLUTAMINE METHYLTRANSFERASE"/>
    <property type="match status" value="1"/>
</dbReference>